<protein>
    <submittedName>
        <fullName evidence="2">Uncharacterized protein</fullName>
    </submittedName>
</protein>
<organism evidence="1 2">
    <name type="scientific">Romanomermis culicivorax</name>
    <name type="common">Nematode worm</name>
    <dbReference type="NCBI Taxonomy" id="13658"/>
    <lineage>
        <taxon>Eukaryota</taxon>
        <taxon>Metazoa</taxon>
        <taxon>Ecdysozoa</taxon>
        <taxon>Nematoda</taxon>
        <taxon>Enoplea</taxon>
        <taxon>Dorylaimia</taxon>
        <taxon>Mermithida</taxon>
        <taxon>Mermithoidea</taxon>
        <taxon>Mermithidae</taxon>
        <taxon>Romanomermis</taxon>
    </lineage>
</organism>
<accession>A0A915J1Y5</accession>
<evidence type="ECO:0000313" key="1">
    <source>
        <dbReference type="Proteomes" id="UP000887565"/>
    </source>
</evidence>
<dbReference type="WBParaSite" id="nRc.2.0.1.t20471-RA">
    <property type="protein sequence ID" value="nRc.2.0.1.t20471-RA"/>
    <property type="gene ID" value="nRc.2.0.1.g20471"/>
</dbReference>
<keyword evidence="1" id="KW-1185">Reference proteome</keyword>
<dbReference type="AlphaFoldDB" id="A0A915J1Y5"/>
<reference evidence="2" key="1">
    <citation type="submission" date="2022-11" db="UniProtKB">
        <authorList>
            <consortium name="WormBaseParasite"/>
        </authorList>
    </citation>
    <scope>IDENTIFICATION</scope>
</reference>
<dbReference type="Proteomes" id="UP000887565">
    <property type="component" value="Unplaced"/>
</dbReference>
<proteinExistence type="predicted"/>
<name>A0A915J1Y5_ROMCU</name>
<sequence length="132" mass="15164">MNNHEVCKRNEQPRDQTKVPKCYLYEKTHKELKSLFRHISVENKGQTSPTKMPNVDDTVALENTKVGIPICNGKSYRIENKKKLNQDASKNLMESARNVKKGFNELQLVVFETNVHTLRADVATFVTKVAIY</sequence>
<evidence type="ECO:0000313" key="2">
    <source>
        <dbReference type="WBParaSite" id="nRc.2.0.1.t20471-RA"/>
    </source>
</evidence>